<accession>A0ABR1Y6C6</accession>
<feature type="compositionally biased region" description="Basic and acidic residues" evidence="2">
    <location>
        <begin position="145"/>
        <end position="162"/>
    </location>
</feature>
<reference evidence="3 4" key="1">
    <citation type="journal article" date="2022" name="G3 (Bethesda)">
        <title>Enemy or ally: a genomic approach to elucidate the lifestyle of Phyllosticta citrichinaensis.</title>
        <authorList>
            <person name="Buijs V.A."/>
            <person name="Groenewald J.Z."/>
            <person name="Haridas S."/>
            <person name="LaButti K.M."/>
            <person name="Lipzen A."/>
            <person name="Martin F.M."/>
            <person name="Barry K."/>
            <person name="Grigoriev I.V."/>
            <person name="Crous P.W."/>
            <person name="Seidl M.F."/>
        </authorList>
    </citation>
    <scope>NUCLEOTIDE SEQUENCE [LARGE SCALE GENOMIC DNA]</scope>
    <source>
        <strain evidence="3 4">CBS 129764</strain>
    </source>
</reference>
<evidence type="ECO:0000256" key="1">
    <source>
        <dbReference type="SAM" id="Coils"/>
    </source>
</evidence>
<evidence type="ECO:0000313" key="4">
    <source>
        <dbReference type="Proteomes" id="UP001456524"/>
    </source>
</evidence>
<feature type="region of interest" description="Disordered" evidence="2">
    <location>
        <begin position="357"/>
        <end position="393"/>
    </location>
</feature>
<evidence type="ECO:0000313" key="3">
    <source>
        <dbReference type="EMBL" id="KAK8177457.1"/>
    </source>
</evidence>
<feature type="compositionally biased region" description="Polar residues" evidence="2">
    <location>
        <begin position="95"/>
        <end position="106"/>
    </location>
</feature>
<name>A0ABR1Y6C6_9PEZI</name>
<sequence>MPPWENQNRKAQNIAALKQCSDSVSSSAASMRGEYANFLERLNGRSKDSSAGGTANANDVGEAMGRFFRAVDVLTGNITAHTIAFEMASKSVSTPAAASSQGSSGLPRTRAALPPAAPSPPAAGALPKPRRVRLPSAQVSSAPVIKEEAADVGIEPKPRDQDPSVAEPKPLPMLPAMLPRRKRVASSRTSQSNASSVASAEYTMNEDSEPKIGSTVSISRSEANLRDVCKRSSELHSRTCRSLREDKGKLQQETDRLKKELENANRPAVWHDTEDFVRIEKLKDEHFNDLLRAEKENEVRKTELAAAEKCQAEVKTAAEFLVSAVRVNGKAPHHVNVLADRLDEVVTHPPGVEALYERMSTGSVNSKSKAPGSNADPASPADDENNKAEVGTEEQVAAEVNYMVLLGKRLAAAERNNQNLSDTVDALQMHATNRENENKQMDGALKTMAAKIHEPETQTGIVRIFGHVGGLSTQ</sequence>
<comment type="caution">
    <text evidence="3">The sequence shown here is derived from an EMBL/GenBank/DDBJ whole genome shotgun (WGS) entry which is preliminary data.</text>
</comment>
<organism evidence="3 4">
    <name type="scientific">Phyllosticta citrichinensis</name>
    <dbReference type="NCBI Taxonomy" id="1130410"/>
    <lineage>
        <taxon>Eukaryota</taxon>
        <taxon>Fungi</taxon>
        <taxon>Dikarya</taxon>
        <taxon>Ascomycota</taxon>
        <taxon>Pezizomycotina</taxon>
        <taxon>Dothideomycetes</taxon>
        <taxon>Dothideomycetes incertae sedis</taxon>
        <taxon>Botryosphaeriales</taxon>
        <taxon>Phyllostictaceae</taxon>
        <taxon>Phyllosticta</taxon>
    </lineage>
</organism>
<feature type="compositionally biased region" description="Low complexity" evidence="2">
    <location>
        <begin position="186"/>
        <end position="200"/>
    </location>
</feature>
<gene>
    <name evidence="3" type="ORF">IWX90DRAFT_482448</name>
</gene>
<feature type="coiled-coil region" evidence="1">
    <location>
        <begin position="403"/>
        <end position="430"/>
    </location>
</feature>
<protein>
    <submittedName>
        <fullName evidence="3">Uncharacterized protein</fullName>
    </submittedName>
</protein>
<evidence type="ECO:0000256" key="2">
    <source>
        <dbReference type="SAM" id="MobiDB-lite"/>
    </source>
</evidence>
<dbReference type="EMBL" id="JBBWUH010000001">
    <property type="protein sequence ID" value="KAK8177457.1"/>
    <property type="molecule type" value="Genomic_DNA"/>
</dbReference>
<keyword evidence="4" id="KW-1185">Reference proteome</keyword>
<feature type="region of interest" description="Disordered" evidence="2">
    <location>
        <begin position="95"/>
        <end position="218"/>
    </location>
</feature>
<dbReference type="Proteomes" id="UP001456524">
    <property type="component" value="Unassembled WGS sequence"/>
</dbReference>
<keyword evidence="1" id="KW-0175">Coiled coil</keyword>
<proteinExistence type="predicted"/>